<evidence type="ECO:0000256" key="3">
    <source>
        <dbReference type="ARBA" id="ARBA00022692"/>
    </source>
</evidence>
<feature type="transmembrane region" description="Helical" evidence="6">
    <location>
        <begin position="357"/>
        <end position="376"/>
    </location>
</feature>
<keyword evidence="4 6" id="KW-1133">Transmembrane helix</keyword>
<dbReference type="Pfam" id="PF00482">
    <property type="entry name" value="T2SSF"/>
    <property type="match status" value="1"/>
</dbReference>
<name>A0A897MWB6_9EURY</name>
<evidence type="ECO:0000313" key="9">
    <source>
        <dbReference type="Proteomes" id="UP000663586"/>
    </source>
</evidence>
<dbReference type="GeneID" id="70685572"/>
<dbReference type="KEGG" id="hara:AArcS_2196"/>
<evidence type="ECO:0000256" key="5">
    <source>
        <dbReference type="ARBA" id="ARBA00023136"/>
    </source>
</evidence>
<feature type="domain" description="Type II secretion system protein GspF" evidence="7">
    <location>
        <begin position="167"/>
        <end position="280"/>
    </location>
</feature>
<dbReference type="PANTHER" id="PTHR35402:SF2">
    <property type="entry name" value="FLAGELLA ACCESSORY PROTEIN J"/>
    <property type="match status" value="1"/>
</dbReference>
<feature type="transmembrane region" description="Helical" evidence="6">
    <location>
        <begin position="61"/>
        <end position="86"/>
    </location>
</feature>
<feature type="transmembrane region" description="Helical" evidence="6">
    <location>
        <begin position="306"/>
        <end position="326"/>
    </location>
</feature>
<evidence type="ECO:0000259" key="7">
    <source>
        <dbReference type="Pfam" id="PF00482"/>
    </source>
</evidence>
<keyword evidence="9" id="KW-1185">Reference proteome</keyword>
<dbReference type="PANTHER" id="PTHR35402">
    <property type="entry name" value="INTEGRAL MEMBRANE PROTEIN-RELATED"/>
    <property type="match status" value="1"/>
</dbReference>
<dbReference type="InterPro" id="IPR056569">
    <property type="entry name" value="ArlJ-like"/>
</dbReference>
<dbReference type="GO" id="GO:0005886">
    <property type="term" value="C:plasma membrane"/>
    <property type="evidence" value="ECO:0007669"/>
    <property type="project" value="UniProtKB-SubCell"/>
</dbReference>
<dbReference type="RefSeq" id="WP_375139606.1">
    <property type="nucleotide sequence ID" value="NZ_CP064786.1"/>
</dbReference>
<keyword evidence="3 6" id="KW-0812">Transmembrane</keyword>
<dbReference type="InterPro" id="IPR018076">
    <property type="entry name" value="T2SS_GspF_dom"/>
</dbReference>
<gene>
    <name evidence="8" type="primary">flaJ</name>
    <name evidence="8" type="ORF">AArcS_2196</name>
</gene>
<evidence type="ECO:0000256" key="4">
    <source>
        <dbReference type="ARBA" id="ARBA00022989"/>
    </source>
</evidence>
<keyword evidence="2" id="KW-1003">Cell membrane</keyword>
<evidence type="ECO:0000256" key="2">
    <source>
        <dbReference type="ARBA" id="ARBA00022475"/>
    </source>
</evidence>
<keyword evidence="5 6" id="KW-0472">Membrane</keyword>
<evidence type="ECO:0000256" key="6">
    <source>
        <dbReference type="SAM" id="Phobius"/>
    </source>
</evidence>
<feature type="transmembrane region" description="Helical" evidence="6">
    <location>
        <begin position="261"/>
        <end position="286"/>
    </location>
</feature>
<feature type="transmembrane region" description="Helical" evidence="6">
    <location>
        <begin position="609"/>
        <end position="629"/>
    </location>
</feature>
<accession>A0A897MWB6</accession>
<dbReference type="Proteomes" id="UP000663586">
    <property type="component" value="Chromosome"/>
</dbReference>
<organism evidence="8 9">
    <name type="scientific">Natranaeroarchaeum sulfidigenes</name>
    <dbReference type="NCBI Taxonomy" id="2784880"/>
    <lineage>
        <taxon>Archaea</taxon>
        <taxon>Methanobacteriati</taxon>
        <taxon>Methanobacteriota</taxon>
        <taxon>Stenosarchaea group</taxon>
        <taxon>Halobacteria</taxon>
        <taxon>Halobacteriales</taxon>
        <taxon>Natronoarchaeaceae</taxon>
        <taxon>Natranaeroarchaeum</taxon>
    </lineage>
</organism>
<feature type="transmembrane region" description="Helical" evidence="6">
    <location>
        <begin position="106"/>
        <end position="124"/>
    </location>
</feature>
<feature type="transmembrane region" description="Helical" evidence="6">
    <location>
        <begin position="382"/>
        <end position="401"/>
    </location>
</feature>
<proteinExistence type="predicted"/>
<sequence>MGSSAAESEYRSQSARPVPTIDSGLYALFSRHADSHRHNADRRNYRGTDIRMSFGVYLSRVYAVSWLAFVVVSVCATLVVLSVSSFPIEIVGSPPASSVLPNIPQPYLAVGLGILAGGAAKYAVVRLGGQYLRWIASSRRAEINHTLPGAVRYLRVLSTGSDNRRGMLRKVAANREAYGQTAVAFRKALNRAALTGSLDRGLRIVARDTPSRNVLAPFVLKFREHAEQGDEELTSYLRMESRMLSHQQSRARDRAESFLELLAELFIVLLVLPALLVIVVTVLSVLSPGLSEPIGAPVVTVTGQQLLIYGSAGFVIVTGLLAASLVSQVRPHDHAEPSYSRPPEIVGQFVTAGSNPASASVVCAPIAALVGATLYLSSVAPINVVLLTYVSWTAPVGIVAVRRARRNEAKDREIKDFIHAVSGHVKLGRPFPEAVARVAADVDLGALDDDVKTLAFNANLTTRDGNLRTDALDSFVARIGTPMAEQTIGLVTGALEAGGDAEDIFETLQTEVGRLHHEKQALRNAMLVYVTVGWTTALLIIGIMVAVDSYVIDGFAQLSAVSEPTTGVAMDASTIDPERDQFRFYVVTQATMLACGWFAGMASRGLYEALLHSGALVFIAYLVFSGVGMA</sequence>
<reference evidence="8" key="1">
    <citation type="submission" date="2020-11" db="EMBL/GenBank/DDBJ databases">
        <title>Carbohydrate-dependent, anaerobic sulfur respiration: A novel catabolism in halophilic archaea.</title>
        <authorList>
            <person name="Sorokin D.Y."/>
            <person name="Messina E."/>
            <person name="Smedile F."/>
            <person name="La Cono V."/>
            <person name="Hallsworth J.E."/>
            <person name="Yakimov M.M."/>
        </authorList>
    </citation>
    <scope>NUCLEOTIDE SEQUENCE</scope>
    <source>
        <strain evidence="8">AArc-S</strain>
    </source>
</reference>
<feature type="transmembrane region" description="Helical" evidence="6">
    <location>
        <begin position="526"/>
        <end position="547"/>
    </location>
</feature>
<protein>
    <submittedName>
        <fullName evidence="8">Archaellum assembly protein J, TadC family</fullName>
    </submittedName>
</protein>
<comment type="subcellular location">
    <subcellularLocation>
        <location evidence="1">Cell membrane</location>
        <topology evidence="1">Multi-pass membrane protein</topology>
    </subcellularLocation>
</comment>
<evidence type="ECO:0000256" key="1">
    <source>
        <dbReference type="ARBA" id="ARBA00004651"/>
    </source>
</evidence>
<evidence type="ECO:0000313" key="8">
    <source>
        <dbReference type="EMBL" id="QSG03393.1"/>
    </source>
</evidence>
<dbReference type="AlphaFoldDB" id="A0A897MWB6"/>
<dbReference type="EMBL" id="CP064786">
    <property type="protein sequence ID" value="QSG03393.1"/>
    <property type="molecule type" value="Genomic_DNA"/>
</dbReference>